<keyword evidence="6 9" id="KW-0862">Zinc</keyword>
<dbReference type="PIRSF" id="PIRSF000099">
    <property type="entry name" value="Histidinol_dh"/>
    <property type="match status" value="1"/>
</dbReference>
<dbReference type="Gene3D" id="3.40.50.1980">
    <property type="entry name" value="Nitrogenase molybdenum iron protein domain"/>
    <property type="match status" value="2"/>
</dbReference>
<feature type="binding site" evidence="9">
    <location>
        <position position="368"/>
    </location>
    <ligand>
        <name>Zn(2+)</name>
        <dbReference type="ChEBI" id="CHEBI:29105"/>
    </ligand>
</feature>
<comment type="function">
    <text evidence="1 9 10">Catalyzes the sequential NAD-dependent oxidations of L-histidinol to L-histidinaldehyde and then to L-histidine.</text>
</comment>
<feature type="binding site" evidence="9">
    <location>
        <position position="267"/>
    </location>
    <ligand>
        <name>Zn(2+)</name>
        <dbReference type="ChEBI" id="CHEBI:29105"/>
    </ligand>
</feature>
<dbReference type="SUPFAM" id="SSF53720">
    <property type="entry name" value="ALDH-like"/>
    <property type="match status" value="1"/>
</dbReference>
<comment type="similarity">
    <text evidence="3 9 10 11">Belongs to the histidinol dehydrogenase family.</text>
</comment>
<gene>
    <name evidence="9 12" type="primary">hisD</name>
    <name evidence="12" type="ORF">A0G03_04895</name>
</gene>
<sequence length="442" mass="46681">MADNTNSTGSFSTLVDWQRCSTEEQRQLLTRPAISASDRITAVVSDILTNVKSRGDSALRDYSAQFDKVQVGAIRVTNAEIAAASARLGDEVKQAMAIAVRNIETFHNAQKLPIVDIETQPGVRCQQLTRPIATVGLYIPGGSAPLPSTVLMLGTPSRIAGCGRVVLCSPPPIANEILYAAQLCGIKEVFQLGGAQAIAAMAFGTDSVPKVDKIFGPGNAYVTEAKRQVSQQLDGAAIDMPAGPSEVLVIADSGATPAFVASDLLSQAEHGPDSQVILLTPDAAMAKAVADAVEEQLTQLSRADIARQALASSRVIVARDLAQCIEISNQYGPEHLIIQTRDAESLVDSITSAGSVFLGDWSPESAGDYASGTNHVLPTYGYTSTYSSLGLADFQKRMTVQQLTPQGLLQLAPTIEILAQAEQLTAHKNAVTLRVAALKEQA</sequence>
<dbReference type="InterPro" id="IPR016161">
    <property type="entry name" value="Ald_DH/histidinol_DH"/>
</dbReference>
<comment type="pathway">
    <text evidence="2 9 10">Amino-acid biosynthesis; L-histidine biosynthesis; L-histidine from 5-phospho-alpha-D-ribose 1-diphosphate: step 9/9.</text>
</comment>
<dbReference type="InterPro" id="IPR012131">
    <property type="entry name" value="Hstdl_DH"/>
</dbReference>
<feature type="binding site" evidence="9">
    <location>
        <position position="138"/>
    </location>
    <ligand>
        <name>NAD(+)</name>
        <dbReference type="ChEBI" id="CHEBI:57540"/>
    </ligand>
</feature>
<evidence type="ECO:0000256" key="3">
    <source>
        <dbReference type="ARBA" id="ARBA00010178"/>
    </source>
</evidence>
<comment type="catalytic activity">
    <reaction evidence="8 9 10">
        <text>L-histidinol + 2 NAD(+) + H2O = L-histidine + 2 NADH + 3 H(+)</text>
        <dbReference type="Rhea" id="RHEA:20641"/>
        <dbReference type="ChEBI" id="CHEBI:15377"/>
        <dbReference type="ChEBI" id="CHEBI:15378"/>
        <dbReference type="ChEBI" id="CHEBI:57540"/>
        <dbReference type="ChEBI" id="CHEBI:57595"/>
        <dbReference type="ChEBI" id="CHEBI:57699"/>
        <dbReference type="ChEBI" id="CHEBI:57945"/>
        <dbReference type="EC" id="1.1.1.23"/>
    </reaction>
</comment>
<name>A0ABX4S0Q3_9GAMM</name>
<feature type="binding site" evidence="9">
    <location>
        <position position="267"/>
    </location>
    <ligand>
        <name>substrate</name>
    </ligand>
</feature>
<feature type="binding site" evidence="9">
    <location>
        <position position="270"/>
    </location>
    <ligand>
        <name>substrate</name>
    </ligand>
</feature>
<dbReference type="PROSITE" id="PS00611">
    <property type="entry name" value="HISOL_DEHYDROGENASE"/>
    <property type="match status" value="1"/>
</dbReference>
<dbReference type="InterPro" id="IPR022695">
    <property type="entry name" value="Histidinol_DH_monofunct"/>
</dbReference>
<feature type="binding site" evidence="9">
    <location>
        <position position="427"/>
    </location>
    <ligand>
        <name>Zn(2+)</name>
        <dbReference type="ChEBI" id="CHEBI:29105"/>
    </ligand>
</feature>
<dbReference type="EMBL" id="LXFV01000060">
    <property type="protein sequence ID" value="PKX84083.1"/>
    <property type="molecule type" value="Genomic_DNA"/>
</dbReference>
<accession>A0ABX4S0Q3</accession>
<evidence type="ECO:0000256" key="11">
    <source>
        <dbReference type="RuleBase" id="RU004175"/>
    </source>
</evidence>
<evidence type="ECO:0000256" key="5">
    <source>
        <dbReference type="ARBA" id="ARBA00022723"/>
    </source>
</evidence>
<keyword evidence="9 10" id="KW-0368">Histidine biosynthesis</keyword>
<feature type="binding site" evidence="9">
    <location>
        <position position="270"/>
    </location>
    <ligand>
        <name>Zn(2+)</name>
        <dbReference type="ChEBI" id="CHEBI:29105"/>
    </ligand>
</feature>
<feature type="binding site" evidence="9">
    <location>
        <position position="219"/>
    </location>
    <ligand>
        <name>NAD(+)</name>
        <dbReference type="ChEBI" id="CHEBI:57540"/>
    </ligand>
</feature>
<feature type="binding site" evidence="9">
    <location>
        <position position="196"/>
    </location>
    <ligand>
        <name>NAD(+)</name>
        <dbReference type="ChEBI" id="CHEBI:57540"/>
    </ligand>
</feature>
<feature type="active site" description="Proton acceptor" evidence="9">
    <location>
        <position position="334"/>
    </location>
</feature>
<evidence type="ECO:0000313" key="13">
    <source>
        <dbReference type="Proteomes" id="UP000234468"/>
    </source>
</evidence>
<comment type="subunit">
    <text evidence="9">Homodimer.</text>
</comment>
<organism evidence="12 13">
    <name type="scientific">Pectobacterium peruviense</name>
    <dbReference type="NCBI Taxonomy" id="2066479"/>
    <lineage>
        <taxon>Bacteria</taxon>
        <taxon>Pseudomonadati</taxon>
        <taxon>Pseudomonadota</taxon>
        <taxon>Gammaproteobacteria</taxon>
        <taxon>Enterobacterales</taxon>
        <taxon>Pectobacteriaceae</taxon>
        <taxon>Pectobacterium</taxon>
    </lineage>
</organism>
<keyword evidence="9 10" id="KW-0520">NAD</keyword>
<dbReference type="Proteomes" id="UP000234468">
    <property type="component" value="Unassembled WGS sequence"/>
</dbReference>
<dbReference type="PRINTS" id="PR00083">
    <property type="entry name" value="HOLDHDRGNASE"/>
</dbReference>
<dbReference type="HAMAP" id="MF_01024">
    <property type="entry name" value="HisD"/>
    <property type="match status" value="1"/>
</dbReference>
<dbReference type="CDD" id="cd06572">
    <property type="entry name" value="Histidinol_dh"/>
    <property type="match status" value="1"/>
</dbReference>
<evidence type="ECO:0000256" key="4">
    <source>
        <dbReference type="ARBA" id="ARBA00012965"/>
    </source>
</evidence>
<evidence type="ECO:0000313" key="12">
    <source>
        <dbReference type="EMBL" id="PKX84083.1"/>
    </source>
</evidence>
<keyword evidence="5 9" id="KW-0479">Metal-binding</keyword>
<evidence type="ECO:0000256" key="10">
    <source>
        <dbReference type="PIRNR" id="PIRNR000099"/>
    </source>
</evidence>
<comment type="cofactor">
    <cofactor evidence="9">
        <name>Zn(2+)</name>
        <dbReference type="ChEBI" id="CHEBI:29105"/>
    </cofactor>
    <text evidence="9">Binds 1 zinc ion per subunit.</text>
</comment>
<keyword evidence="7 9" id="KW-0560">Oxidoreductase</keyword>
<evidence type="ECO:0000256" key="8">
    <source>
        <dbReference type="ARBA" id="ARBA00049489"/>
    </source>
</evidence>
<keyword evidence="13" id="KW-1185">Reference proteome</keyword>
<feature type="binding site" evidence="9">
    <location>
        <position position="335"/>
    </location>
    <ligand>
        <name>substrate</name>
    </ligand>
</feature>
<feature type="binding site" evidence="9">
    <location>
        <position position="427"/>
    </location>
    <ligand>
        <name>substrate</name>
    </ligand>
</feature>
<feature type="binding site" evidence="9">
    <location>
        <position position="422"/>
    </location>
    <ligand>
        <name>substrate</name>
    </ligand>
</feature>
<dbReference type="Gene3D" id="1.20.5.1300">
    <property type="match status" value="1"/>
</dbReference>
<feature type="active site" description="Proton acceptor" evidence="9">
    <location>
        <position position="335"/>
    </location>
</feature>
<dbReference type="PANTHER" id="PTHR21256:SF2">
    <property type="entry name" value="HISTIDINE BIOSYNTHESIS TRIFUNCTIONAL PROTEIN"/>
    <property type="match status" value="1"/>
</dbReference>
<protein>
    <recommendedName>
        <fullName evidence="4 9">Histidinol dehydrogenase</fullName>
        <shortName evidence="9 10">HDH</shortName>
        <ecNumber evidence="4 9">1.1.1.23</ecNumber>
    </recommendedName>
</protein>
<evidence type="ECO:0000256" key="7">
    <source>
        <dbReference type="ARBA" id="ARBA00023002"/>
    </source>
</evidence>
<dbReference type="InterPro" id="IPR001692">
    <property type="entry name" value="Histidinol_DH_CS"/>
</dbReference>
<dbReference type="RefSeq" id="WP_048259808.1">
    <property type="nucleotide sequence ID" value="NZ_AODU01000010.1"/>
</dbReference>
<evidence type="ECO:0000256" key="1">
    <source>
        <dbReference type="ARBA" id="ARBA00003850"/>
    </source>
</evidence>
<evidence type="ECO:0000256" key="2">
    <source>
        <dbReference type="ARBA" id="ARBA00004940"/>
    </source>
</evidence>
<dbReference type="EC" id="1.1.1.23" evidence="4 9"/>
<feature type="binding site" evidence="9">
    <location>
        <position position="368"/>
    </location>
    <ligand>
        <name>substrate</name>
    </ligand>
</feature>
<reference evidence="12 13" key="1">
    <citation type="submission" date="2016-04" db="EMBL/GenBank/DDBJ databases">
        <title>New species of Pectobacterium.</title>
        <authorList>
            <person name="Waleron M."/>
            <person name="Misztak A.E."/>
            <person name="Waleron K."/>
        </authorList>
    </citation>
    <scope>NUCLEOTIDE SEQUENCE [LARGE SCALE GENOMIC DNA]</scope>
    <source>
        <strain evidence="12 13">IFB5232</strain>
    </source>
</reference>
<dbReference type="PANTHER" id="PTHR21256">
    <property type="entry name" value="HISTIDINOL DEHYDROGENASE HDH"/>
    <property type="match status" value="1"/>
</dbReference>
<evidence type="ECO:0000256" key="9">
    <source>
        <dbReference type="HAMAP-Rule" id="MF_01024"/>
    </source>
</evidence>
<keyword evidence="9 10" id="KW-0028">Amino-acid biosynthesis</keyword>
<comment type="caution">
    <text evidence="12">The sequence shown here is derived from an EMBL/GenBank/DDBJ whole genome shotgun (WGS) entry which is preliminary data.</text>
</comment>
<evidence type="ECO:0000256" key="6">
    <source>
        <dbReference type="ARBA" id="ARBA00022833"/>
    </source>
</evidence>
<dbReference type="Pfam" id="PF00815">
    <property type="entry name" value="Histidinol_dh"/>
    <property type="match status" value="1"/>
</dbReference>
<proteinExistence type="inferred from homology"/>
<feature type="binding site" evidence="9">
    <location>
        <position position="245"/>
    </location>
    <ligand>
        <name>substrate</name>
    </ligand>
</feature>
<dbReference type="NCBIfam" id="TIGR00069">
    <property type="entry name" value="hisD"/>
    <property type="match status" value="1"/>
</dbReference>